<feature type="transmembrane region" description="Helical" evidence="2">
    <location>
        <begin position="237"/>
        <end position="258"/>
    </location>
</feature>
<feature type="domain" description="Putative T7SS secretion signal" evidence="3">
    <location>
        <begin position="16"/>
        <end position="188"/>
    </location>
</feature>
<name>A0ABW8C2V9_9ACTN</name>
<keyword evidence="2" id="KW-1133">Transmembrane helix</keyword>
<proteinExistence type="predicted"/>
<gene>
    <name evidence="4" type="ORF">ACIGXA_09470</name>
</gene>
<dbReference type="Pfam" id="PF21725">
    <property type="entry name" value="T7SS_signal"/>
    <property type="match status" value="1"/>
</dbReference>
<protein>
    <submittedName>
        <fullName evidence="4">T7SS-secreted protein</fullName>
    </submittedName>
</protein>
<organism evidence="4 5">
    <name type="scientific">Streptomyces fildesensis</name>
    <dbReference type="NCBI Taxonomy" id="375757"/>
    <lineage>
        <taxon>Bacteria</taxon>
        <taxon>Bacillati</taxon>
        <taxon>Actinomycetota</taxon>
        <taxon>Actinomycetes</taxon>
        <taxon>Kitasatosporales</taxon>
        <taxon>Streptomycetaceae</taxon>
        <taxon>Streptomyces</taxon>
    </lineage>
</organism>
<dbReference type="RefSeq" id="WP_399646311.1">
    <property type="nucleotide sequence ID" value="NZ_JBITYG010000002.1"/>
</dbReference>
<keyword evidence="2" id="KW-0812">Transmembrane</keyword>
<dbReference type="Proteomes" id="UP001614394">
    <property type="component" value="Unassembled WGS sequence"/>
</dbReference>
<sequence>MARPTDWHPLADLDPVPGDVHAIRDESTRLGKLATTIQDQVARLRAIGSDTSKLKGQYADELRSKSRDLAGKLAKTHDRYSEVSGHLKSWSDDLDGCQSQSVTALHSAQDAQRRIDAHRPPEHPATAPGTAPPPQPTPEEQAADAARGAALHRAIEDLDAARQKLHQATGHRDERAKHWRGQIEKAIDDGVHDSTWDKFKDFVDKHSRLLNDLANALSWIATGLAVLALFIPGVNIIAFLALAFTVGTLLTHVGLALAGDGNWFDVGLDLLAIATFGVGRLAAPGLKAAEGGVRAALEGGAERFGAAAWKSLAKGEWAGKLSAAGRSFATKASTAAEKALAKTDMSEAMKALWAGKKLAISDAFKLAKADLPQMNAWKTYLSGGTGPLRQFFTQAAARFPGESSIANEIAKAGSGLKITQAAFHLGFNADIWDKGVGMTLPWTVGSNPYSDFKSWCTKPVGSAW</sequence>
<feature type="transmembrane region" description="Helical" evidence="2">
    <location>
        <begin position="213"/>
        <end position="231"/>
    </location>
</feature>
<evidence type="ECO:0000313" key="5">
    <source>
        <dbReference type="Proteomes" id="UP001614394"/>
    </source>
</evidence>
<evidence type="ECO:0000256" key="2">
    <source>
        <dbReference type="SAM" id="Phobius"/>
    </source>
</evidence>
<keyword evidence="2" id="KW-0472">Membrane</keyword>
<evidence type="ECO:0000313" key="4">
    <source>
        <dbReference type="EMBL" id="MFI9100745.1"/>
    </source>
</evidence>
<feature type="region of interest" description="Disordered" evidence="1">
    <location>
        <begin position="118"/>
        <end position="148"/>
    </location>
</feature>
<comment type="caution">
    <text evidence="4">The sequence shown here is derived from an EMBL/GenBank/DDBJ whole genome shotgun (WGS) entry which is preliminary data.</text>
</comment>
<evidence type="ECO:0000259" key="3">
    <source>
        <dbReference type="Pfam" id="PF21725"/>
    </source>
</evidence>
<dbReference type="EMBL" id="JBITYG010000002">
    <property type="protein sequence ID" value="MFI9100745.1"/>
    <property type="molecule type" value="Genomic_DNA"/>
</dbReference>
<dbReference type="InterPro" id="IPR049082">
    <property type="entry name" value="T7SS_signal"/>
</dbReference>
<feature type="compositionally biased region" description="Low complexity" evidence="1">
    <location>
        <begin position="138"/>
        <end position="148"/>
    </location>
</feature>
<accession>A0ABW8C2V9</accession>
<reference evidence="4 5" key="1">
    <citation type="submission" date="2024-10" db="EMBL/GenBank/DDBJ databases">
        <title>The Natural Products Discovery Center: Release of the First 8490 Sequenced Strains for Exploring Actinobacteria Biosynthetic Diversity.</title>
        <authorList>
            <person name="Kalkreuter E."/>
            <person name="Kautsar S.A."/>
            <person name="Yang D."/>
            <person name="Bader C.D."/>
            <person name="Teijaro C.N."/>
            <person name="Fluegel L."/>
            <person name="Davis C.M."/>
            <person name="Simpson J.R."/>
            <person name="Lauterbach L."/>
            <person name="Steele A.D."/>
            <person name="Gui C."/>
            <person name="Meng S."/>
            <person name="Li G."/>
            <person name="Viehrig K."/>
            <person name="Ye F."/>
            <person name="Su P."/>
            <person name="Kiefer A.F."/>
            <person name="Nichols A."/>
            <person name="Cepeda A.J."/>
            <person name="Yan W."/>
            <person name="Fan B."/>
            <person name="Jiang Y."/>
            <person name="Adhikari A."/>
            <person name="Zheng C.-J."/>
            <person name="Schuster L."/>
            <person name="Cowan T.M."/>
            <person name="Smanski M.J."/>
            <person name="Chevrette M.G."/>
            <person name="De Carvalho L.P.S."/>
            <person name="Shen B."/>
        </authorList>
    </citation>
    <scope>NUCLEOTIDE SEQUENCE [LARGE SCALE GENOMIC DNA]</scope>
    <source>
        <strain evidence="4 5">NPDC053399</strain>
    </source>
</reference>
<keyword evidence="5" id="KW-1185">Reference proteome</keyword>
<evidence type="ECO:0000256" key="1">
    <source>
        <dbReference type="SAM" id="MobiDB-lite"/>
    </source>
</evidence>